<dbReference type="EMBL" id="CP001100">
    <property type="protein sequence ID" value="ACF14804.1"/>
    <property type="molecule type" value="Genomic_DNA"/>
</dbReference>
<feature type="region of interest" description="Disordered" evidence="1">
    <location>
        <begin position="175"/>
        <end position="199"/>
    </location>
</feature>
<gene>
    <name evidence="2" type="ordered locus">Ctha_2354</name>
</gene>
<dbReference type="Proteomes" id="UP000001208">
    <property type="component" value="Chromosome"/>
</dbReference>
<evidence type="ECO:0000313" key="3">
    <source>
        <dbReference type="Proteomes" id="UP000001208"/>
    </source>
</evidence>
<organism evidence="2 3">
    <name type="scientific">Chloroherpeton thalassium (strain ATCC 35110 / GB-78)</name>
    <dbReference type="NCBI Taxonomy" id="517418"/>
    <lineage>
        <taxon>Bacteria</taxon>
        <taxon>Pseudomonadati</taxon>
        <taxon>Chlorobiota</taxon>
        <taxon>Chlorobiia</taxon>
        <taxon>Chlorobiales</taxon>
        <taxon>Chloroherpetonaceae</taxon>
        <taxon>Chloroherpeton</taxon>
    </lineage>
</organism>
<keyword evidence="3" id="KW-1185">Reference proteome</keyword>
<reference evidence="2 3" key="1">
    <citation type="submission" date="2008-06" db="EMBL/GenBank/DDBJ databases">
        <title>Complete sequence of Chloroherpeton thalassium ATCC 35110.</title>
        <authorList>
            <consortium name="US DOE Joint Genome Institute"/>
            <person name="Lucas S."/>
            <person name="Copeland A."/>
            <person name="Lapidus A."/>
            <person name="Glavina del Rio T."/>
            <person name="Dalin E."/>
            <person name="Tice H."/>
            <person name="Bruce D."/>
            <person name="Goodwin L."/>
            <person name="Pitluck S."/>
            <person name="Schmutz J."/>
            <person name="Larimer F."/>
            <person name="Land M."/>
            <person name="Hauser L."/>
            <person name="Kyrpides N."/>
            <person name="Mikhailova N."/>
            <person name="Liu Z."/>
            <person name="Li T."/>
            <person name="Zhao F."/>
            <person name="Overmann J."/>
            <person name="Bryant D.A."/>
            <person name="Richardson P."/>
        </authorList>
    </citation>
    <scope>NUCLEOTIDE SEQUENCE [LARGE SCALE GENOMIC DNA]</scope>
    <source>
        <strain evidence="3">ATCC 35110 / GB-78</strain>
    </source>
</reference>
<dbReference type="KEGG" id="cts:Ctha_2354"/>
<dbReference type="STRING" id="517418.Ctha_2354"/>
<name>B3QWP4_CHLT3</name>
<accession>B3QWP4</accession>
<dbReference type="AlphaFoldDB" id="B3QWP4"/>
<protein>
    <submittedName>
        <fullName evidence="2">Uncharacterized protein</fullName>
    </submittedName>
</protein>
<evidence type="ECO:0000313" key="2">
    <source>
        <dbReference type="EMBL" id="ACF14804.1"/>
    </source>
</evidence>
<sequence length="295" mass="33877">MGYKDSFTTAQSGRNFSRRFSNFLSTETSAFTHGLSASESYANYLLKLFLIDLTDRIKFERKHKRTESANVIIHFLEELSEAEEPVRFLEKLDLPTLSDFQTFLSSSLSNIDKDFQEGKGTNTYQVLTENIESTAEYLNSVLSDLSHYPTLLEKLDRFLQGNPVIDFSSDLLSPLSEETADTENQQAASFSEEESEPKEKVKAFPTGDLDYGFDLNELFFEPEEHTPAKESLDDDQRFFQKLLAELRATILLNKNSEITYQVIQKLSENDDVLAEFEKLKVIPGFESFINFYFEL</sequence>
<dbReference type="HOGENOM" id="CLU_942319_0_0_10"/>
<proteinExistence type="predicted"/>
<evidence type="ECO:0000256" key="1">
    <source>
        <dbReference type="SAM" id="MobiDB-lite"/>
    </source>
</evidence>